<feature type="transmembrane region" description="Helical" evidence="1">
    <location>
        <begin position="21"/>
        <end position="41"/>
    </location>
</feature>
<gene>
    <name evidence="2" type="ORF">SAMN04488503_1724</name>
</gene>
<accession>A0A238ZZM7</accession>
<keyword evidence="1" id="KW-0472">Membrane</keyword>
<evidence type="ECO:0000256" key="1">
    <source>
        <dbReference type="SAM" id="Phobius"/>
    </source>
</evidence>
<dbReference type="RefSeq" id="WP_089273746.1">
    <property type="nucleotide sequence ID" value="NZ_FZOC01000003.1"/>
</dbReference>
<evidence type="ECO:0000313" key="3">
    <source>
        <dbReference type="Proteomes" id="UP000198324"/>
    </source>
</evidence>
<keyword evidence="1" id="KW-0812">Transmembrane</keyword>
<keyword evidence="3" id="KW-1185">Reference proteome</keyword>
<dbReference type="EMBL" id="FZOC01000003">
    <property type="protein sequence ID" value="SNR88719.1"/>
    <property type="molecule type" value="Genomic_DNA"/>
</dbReference>
<proteinExistence type="predicted"/>
<dbReference type="Proteomes" id="UP000198324">
    <property type="component" value="Unassembled WGS sequence"/>
</dbReference>
<name>A0A238ZZM7_9BACT</name>
<evidence type="ECO:0000313" key="2">
    <source>
        <dbReference type="EMBL" id="SNR88719.1"/>
    </source>
</evidence>
<feature type="transmembrane region" description="Helical" evidence="1">
    <location>
        <begin position="118"/>
        <end position="141"/>
    </location>
</feature>
<sequence>MSNTEQHTGKAAPEQVKYANMLFYGCWSGLGIMAVTYLLYISGLVAPHVPLELVPRLWSEPVGTYLELGNVPTGWNWVSLVGQGDFLNFVGIVLLAGMTILCYIPLIPAYLKRGEKTFAVLAVAEILVLLVAASGIVGAGAH</sequence>
<evidence type="ECO:0008006" key="4">
    <source>
        <dbReference type="Google" id="ProtNLM"/>
    </source>
</evidence>
<keyword evidence="1" id="KW-1133">Transmembrane helix</keyword>
<organism evidence="2 3">
    <name type="scientific">Humidesulfovibrio mexicanus</name>
    <dbReference type="NCBI Taxonomy" id="147047"/>
    <lineage>
        <taxon>Bacteria</taxon>
        <taxon>Pseudomonadati</taxon>
        <taxon>Thermodesulfobacteriota</taxon>
        <taxon>Desulfovibrionia</taxon>
        <taxon>Desulfovibrionales</taxon>
        <taxon>Desulfovibrionaceae</taxon>
        <taxon>Humidesulfovibrio</taxon>
    </lineage>
</organism>
<dbReference type="AlphaFoldDB" id="A0A238ZZM7"/>
<protein>
    <recommendedName>
        <fullName evidence="4">DUF1634 domain-containing protein</fullName>
    </recommendedName>
</protein>
<dbReference type="OrthoDB" id="9791302at2"/>
<reference evidence="2 3" key="1">
    <citation type="submission" date="2017-06" db="EMBL/GenBank/DDBJ databases">
        <authorList>
            <person name="Kim H.J."/>
            <person name="Triplett B.A."/>
        </authorList>
    </citation>
    <scope>NUCLEOTIDE SEQUENCE [LARGE SCALE GENOMIC DNA]</scope>
    <source>
        <strain evidence="2 3">DSM 13116</strain>
    </source>
</reference>
<feature type="transmembrane region" description="Helical" evidence="1">
    <location>
        <begin position="86"/>
        <end position="106"/>
    </location>
</feature>